<dbReference type="InterPro" id="IPR050194">
    <property type="entry name" value="Glycosyltransferase_grp1"/>
</dbReference>
<dbReference type="EMBL" id="SSTI01000003">
    <property type="protein sequence ID" value="THG41045.1"/>
    <property type="molecule type" value="Genomic_DNA"/>
</dbReference>
<dbReference type="CDD" id="cd03794">
    <property type="entry name" value="GT4_WbuB-like"/>
    <property type="match status" value="1"/>
</dbReference>
<reference evidence="2 3" key="1">
    <citation type="submission" date="2019-04" db="EMBL/GenBank/DDBJ databases">
        <title>Microbes associate with the intestines of laboratory mice.</title>
        <authorList>
            <person name="Navarre W."/>
            <person name="Wong E."/>
            <person name="Huang K.C."/>
            <person name="Tropini C."/>
            <person name="Ng K."/>
            <person name="Yu B."/>
        </authorList>
    </citation>
    <scope>NUCLEOTIDE SEQUENCE [LARGE SCALE GENOMIC DNA]</scope>
    <source>
        <strain evidence="2 3">NM83_B4-11</strain>
    </source>
</reference>
<proteinExistence type="predicted"/>
<dbReference type="Proteomes" id="UP000308038">
    <property type="component" value="Unassembled WGS sequence"/>
</dbReference>
<evidence type="ECO:0000313" key="3">
    <source>
        <dbReference type="Proteomes" id="UP000308038"/>
    </source>
</evidence>
<evidence type="ECO:0000313" key="2">
    <source>
        <dbReference type="EMBL" id="THG41045.1"/>
    </source>
</evidence>
<dbReference type="PANTHER" id="PTHR45947">
    <property type="entry name" value="SULFOQUINOVOSYL TRANSFERASE SQD2"/>
    <property type="match status" value="1"/>
</dbReference>
<dbReference type="Gene3D" id="3.40.50.2000">
    <property type="entry name" value="Glycogen Phosphorylase B"/>
    <property type="match status" value="2"/>
</dbReference>
<comment type="caution">
    <text evidence="2">The sequence shown here is derived from an EMBL/GenBank/DDBJ whole genome shotgun (WGS) entry which is preliminary data.</text>
</comment>
<dbReference type="SUPFAM" id="SSF53756">
    <property type="entry name" value="UDP-Glycosyltransferase/glycogen phosphorylase"/>
    <property type="match status" value="1"/>
</dbReference>
<organism evidence="2 3">
    <name type="scientific">Sphingomonas olei</name>
    <dbReference type="NCBI Taxonomy" id="1886787"/>
    <lineage>
        <taxon>Bacteria</taxon>
        <taxon>Pseudomonadati</taxon>
        <taxon>Pseudomonadota</taxon>
        <taxon>Alphaproteobacteria</taxon>
        <taxon>Sphingomonadales</taxon>
        <taxon>Sphingomonadaceae</taxon>
        <taxon>Sphingomonas</taxon>
    </lineage>
</organism>
<sequence>MTETPLDILVIGHNYAPEPVGIAVYTSGMAEMLAADGHEVRVICGTPCYPHWSVLPGYSHYKVTHRCEGGVAVTRLPHFVPSVPRGWRRILHHLSFALLATWAMLRACWHRRPDVIVAIAPSILSTAVARLVAICVRRPLWIHVQDLELEVALATGQLPGGRRTAALLGAAERWALSGDRVSSISPAMCERLAAKLGRDAAVFEFRNWADPAVVHRAEAESPYRREWRIGRPHVVLYSGNIAAKQGVELVVEAARLLGWRTDIQFVICGNGANRAALEGAARGSGVMIHDLQPTELLGDLLALASVHVLPQIAGAADLVLPSKLPNMLASGRPVIATADEGTGIARESGGAGLLTPPHDARALADAIASLIDDPVRRAAMGAAGRRLAAARWDKREILEQFGRELRTLVVEPGYNRPVRGVIRPRFAQHQPAGRIEPIQQHP</sequence>
<dbReference type="Pfam" id="PF13692">
    <property type="entry name" value="Glyco_trans_1_4"/>
    <property type="match status" value="1"/>
</dbReference>
<dbReference type="Pfam" id="PF13579">
    <property type="entry name" value="Glyco_trans_4_4"/>
    <property type="match status" value="1"/>
</dbReference>
<protein>
    <submittedName>
        <fullName evidence="2">Colanic acid biosynthesis glycosyltransferase WcaI</fullName>
    </submittedName>
</protein>
<dbReference type="PANTHER" id="PTHR45947:SF3">
    <property type="entry name" value="SULFOQUINOVOSYL TRANSFERASE SQD2"/>
    <property type="match status" value="1"/>
</dbReference>
<feature type="domain" description="Glycosyltransferase subfamily 4-like N-terminal" evidence="1">
    <location>
        <begin position="21"/>
        <end position="201"/>
    </location>
</feature>
<name>A0ABY2QJF7_9SPHN</name>
<evidence type="ECO:0000259" key="1">
    <source>
        <dbReference type="Pfam" id="PF13579"/>
    </source>
</evidence>
<accession>A0ABY2QJF7</accession>
<dbReference type="RefSeq" id="WP_136451005.1">
    <property type="nucleotide sequence ID" value="NZ_SSTI01000003.1"/>
</dbReference>
<gene>
    <name evidence="2" type="primary">wcaI</name>
    <name evidence="2" type="ORF">E5988_05585</name>
</gene>
<dbReference type="NCBIfam" id="NF007640">
    <property type="entry name" value="PRK10307.1"/>
    <property type="match status" value="1"/>
</dbReference>
<keyword evidence="3" id="KW-1185">Reference proteome</keyword>
<dbReference type="InterPro" id="IPR028098">
    <property type="entry name" value="Glyco_trans_4-like_N"/>
</dbReference>